<dbReference type="SMART" id="SM00283">
    <property type="entry name" value="MA"/>
    <property type="match status" value="1"/>
</dbReference>
<dbReference type="SUPFAM" id="SSF58104">
    <property type="entry name" value="Methyl-accepting chemotaxis protein (MCP) signaling domain"/>
    <property type="match status" value="1"/>
</dbReference>
<protein>
    <submittedName>
        <fullName evidence="6">Methyl-accepting chemotaxis protein McpB</fullName>
    </submittedName>
</protein>
<keyword evidence="4" id="KW-1133">Transmembrane helix</keyword>
<dbReference type="EMBL" id="LTDM01000032">
    <property type="protein sequence ID" value="OLS02341.1"/>
    <property type="molecule type" value="Genomic_DNA"/>
</dbReference>
<evidence type="ECO:0000256" key="4">
    <source>
        <dbReference type="SAM" id="Phobius"/>
    </source>
</evidence>
<dbReference type="InterPro" id="IPR024478">
    <property type="entry name" value="HlyB_4HB_MCP"/>
</dbReference>
<feature type="transmembrane region" description="Helical" evidence="4">
    <location>
        <begin position="187"/>
        <end position="211"/>
    </location>
</feature>
<feature type="domain" description="Methyl-accepting transducer" evidence="5">
    <location>
        <begin position="287"/>
        <end position="537"/>
    </location>
</feature>
<evidence type="ECO:0000256" key="2">
    <source>
        <dbReference type="PROSITE-ProRule" id="PRU00284"/>
    </source>
</evidence>
<keyword evidence="1 2" id="KW-0807">Transducer</keyword>
<proteinExistence type="predicted"/>
<accession>A0A1U7M4X3</accession>
<keyword evidence="4" id="KW-0812">Transmembrane</keyword>
<gene>
    <name evidence="6" type="primary">mcpB_5</name>
    <name evidence="6" type="ORF">TICRE_17280</name>
</gene>
<keyword evidence="3" id="KW-0175">Coiled coil</keyword>
<keyword evidence="7" id="KW-1185">Reference proteome</keyword>
<dbReference type="AlphaFoldDB" id="A0A1U7M4X3"/>
<evidence type="ECO:0000256" key="3">
    <source>
        <dbReference type="SAM" id="Coils"/>
    </source>
</evidence>
<evidence type="ECO:0000256" key="1">
    <source>
        <dbReference type="ARBA" id="ARBA00023224"/>
    </source>
</evidence>
<organism evidence="6 7">
    <name type="scientific">Tissierella creatinophila DSM 6911</name>
    <dbReference type="NCBI Taxonomy" id="1123403"/>
    <lineage>
        <taxon>Bacteria</taxon>
        <taxon>Bacillati</taxon>
        <taxon>Bacillota</taxon>
        <taxon>Tissierellia</taxon>
        <taxon>Tissierellales</taxon>
        <taxon>Tissierellaceae</taxon>
        <taxon>Tissierella</taxon>
    </lineage>
</organism>
<dbReference type="Gene3D" id="1.10.287.950">
    <property type="entry name" value="Methyl-accepting chemotaxis protein"/>
    <property type="match status" value="1"/>
</dbReference>
<dbReference type="PANTHER" id="PTHR32089">
    <property type="entry name" value="METHYL-ACCEPTING CHEMOTAXIS PROTEIN MCPB"/>
    <property type="match status" value="1"/>
</dbReference>
<feature type="coiled-coil region" evidence="3">
    <location>
        <begin position="78"/>
        <end position="109"/>
    </location>
</feature>
<feature type="coiled-coil region" evidence="3">
    <location>
        <begin position="428"/>
        <end position="462"/>
    </location>
</feature>
<evidence type="ECO:0000259" key="5">
    <source>
        <dbReference type="PROSITE" id="PS50111"/>
    </source>
</evidence>
<sequence>MRFGVRNKMFISFGLIVLLIISFGVYSLNVIKSLKDISNEIIEHSFKGIDLSHKIKTDIAEFRGGQYRHISFEDLNLMKEVEQELNDKKEELKKFINEYKKTLETKQSKKLIGDLDKDIDEYLDLSSEVLRLSIINEDEKATELMLKDSLKEYIEIMDKSDNLIVYNGKIVEEGYREIGNKFRTSRFISLIFLLIIIFISIALAVVLSNNINKRLLMMKKSLNRSKDLDLSVDKETLENFRKFKSKDEITDAGISYISMTKNLREIVIDIKGAVSNVDEHAKDVAQNIEEVTSTFEGITEATEELAKGAGTQANDAEEAVYKLNQLSQNVEGAVDNSKVVEEGVKEIVSANKEGQIAIENLKEIGVKNIEALGEVVSQIDILDRESSSIAGITDTIKEIANQTNLLALNAMIEAARAGEDGKGFAVVATEIRKLAEQVEDNIENIENTINGINGEINKTKKMMEDAGGVIGESQKATDMTEEKFIVIANSITTIVDRIDDLLKNIDDIDKDKEKVAASIQNISAVTEESSAATQEISASLQEQSAIMEEILNAAKEVETVARDTNEILDRFTI</sequence>
<dbReference type="GO" id="GO:0007165">
    <property type="term" value="P:signal transduction"/>
    <property type="evidence" value="ECO:0007669"/>
    <property type="project" value="UniProtKB-KW"/>
</dbReference>
<dbReference type="GO" id="GO:0016020">
    <property type="term" value="C:membrane"/>
    <property type="evidence" value="ECO:0007669"/>
    <property type="project" value="InterPro"/>
</dbReference>
<dbReference type="PANTHER" id="PTHR32089:SF112">
    <property type="entry name" value="LYSOZYME-LIKE PROTEIN-RELATED"/>
    <property type="match status" value="1"/>
</dbReference>
<dbReference type="Pfam" id="PF00015">
    <property type="entry name" value="MCPsignal"/>
    <property type="match status" value="1"/>
</dbReference>
<reference evidence="6 7" key="1">
    <citation type="submission" date="2016-02" db="EMBL/GenBank/DDBJ databases">
        <title>Genome sequence of Tissierella creatinophila DSM 6911.</title>
        <authorList>
            <person name="Poehlein A."/>
            <person name="Daniel R."/>
        </authorList>
    </citation>
    <scope>NUCLEOTIDE SEQUENCE [LARGE SCALE GENOMIC DNA]</scope>
    <source>
        <strain evidence="6 7">DSM 6911</strain>
    </source>
</reference>
<evidence type="ECO:0000313" key="6">
    <source>
        <dbReference type="EMBL" id="OLS02341.1"/>
    </source>
</evidence>
<dbReference type="PROSITE" id="PS50111">
    <property type="entry name" value="CHEMOTAXIS_TRANSDUC_2"/>
    <property type="match status" value="1"/>
</dbReference>
<comment type="caution">
    <text evidence="6">The sequence shown here is derived from an EMBL/GenBank/DDBJ whole genome shotgun (WGS) entry which is preliminary data.</text>
</comment>
<evidence type="ECO:0000313" key="7">
    <source>
        <dbReference type="Proteomes" id="UP000186112"/>
    </source>
</evidence>
<dbReference type="Proteomes" id="UP000186112">
    <property type="component" value="Unassembled WGS sequence"/>
</dbReference>
<keyword evidence="4" id="KW-0472">Membrane</keyword>
<dbReference type="InterPro" id="IPR004089">
    <property type="entry name" value="MCPsignal_dom"/>
</dbReference>
<dbReference type="Pfam" id="PF12729">
    <property type="entry name" value="4HB_MCP_1"/>
    <property type="match status" value="1"/>
</dbReference>
<name>A0A1U7M4X3_TISCR</name>